<evidence type="ECO:0000313" key="1">
    <source>
        <dbReference type="EMBL" id="QHU26788.1"/>
    </source>
</evidence>
<reference evidence="1" key="1">
    <citation type="journal article" date="2020" name="Nature">
        <title>Giant virus diversity and host interactions through global metagenomics.</title>
        <authorList>
            <person name="Schulz F."/>
            <person name="Roux S."/>
            <person name="Paez-Espino D."/>
            <person name="Jungbluth S."/>
            <person name="Walsh D.A."/>
            <person name="Denef V.J."/>
            <person name="McMahon K.D."/>
            <person name="Konstantinidis K.T."/>
            <person name="Eloe-Fadrosh E.A."/>
            <person name="Kyrpides N.C."/>
            <person name="Woyke T."/>
        </authorList>
    </citation>
    <scope>NUCLEOTIDE SEQUENCE</scope>
    <source>
        <strain evidence="1">GVMAG-M-3300027759-42</strain>
    </source>
</reference>
<name>A0A6C0LAU6_9ZZZZ</name>
<proteinExistence type="predicted"/>
<organism evidence="1">
    <name type="scientific">viral metagenome</name>
    <dbReference type="NCBI Taxonomy" id="1070528"/>
    <lineage>
        <taxon>unclassified sequences</taxon>
        <taxon>metagenomes</taxon>
        <taxon>organismal metagenomes</taxon>
    </lineage>
</organism>
<dbReference type="EMBL" id="MN740444">
    <property type="protein sequence ID" value="QHU26788.1"/>
    <property type="molecule type" value="Genomic_DNA"/>
</dbReference>
<accession>A0A6C0LAU6</accession>
<protein>
    <submittedName>
        <fullName evidence="1">Uncharacterized protein</fullName>
    </submittedName>
</protein>
<dbReference type="AlphaFoldDB" id="A0A6C0LAU6"/>
<sequence>MREQLESKMVVKYHFNLDSTFNSESIKTEKIKKKCYYTPASTYFILNYDKHFISFDDRNTGLYRSIIFSYPDKDIMCFSPPKSITQTVFLSTYPSPSENSWINEAIEGVSINLFFDRHIKKWMIATKSSIGGKYWFYGKSNPVVKQPTFFDMFIEALRGKSKDELNDLAALECFKKDHCYNFVLQHQSNKFILPVETNALYLIGVYKINIVEVEYIPQREYETWPEFSDLIGIIHFPKHYDVLNYDDLPTNGLMKGYMITNMETGERTCIRNKQYDDLKGLLVIKPEIQYHFLCLFRIGTEKIDEYLNFFPKMKKEFFLMRYFLDQFMKGVHNAYLSKYVYKENTPILAKYESHIYKIHHTMYLPVLNKKTIARVRYRTVVDYFSRMEPRELIYILNWDARTDNL</sequence>